<accession>A0A897NQ12</accession>
<organism evidence="1 2">
    <name type="scientific">Halapricum desulfuricans</name>
    <dbReference type="NCBI Taxonomy" id="2841257"/>
    <lineage>
        <taxon>Archaea</taxon>
        <taxon>Methanobacteriati</taxon>
        <taxon>Methanobacteriota</taxon>
        <taxon>Stenosarchaea group</taxon>
        <taxon>Halobacteria</taxon>
        <taxon>Halobacteriales</taxon>
        <taxon>Haloarculaceae</taxon>
        <taxon>Halapricum</taxon>
    </lineage>
</organism>
<reference evidence="1 2" key="1">
    <citation type="submission" date="2020-11" db="EMBL/GenBank/DDBJ databases">
        <title>Carbohydrate-dependent, anaerobic sulfur respiration: A novel catabolism in halophilic archaea.</title>
        <authorList>
            <person name="Sorokin D.Y."/>
            <person name="Messina E."/>
            <person name="Smedile F."/>
            <person name="La Cono V."/>
            <person name="Hallsworth J.E."/>
            <person name="Yakimov M.M."/>
        </authorList>
    </citation>
    <scope>NUCLEOTIDE SEQUENCE [LARGE SCALE GENOMIC DNA]</scope>
    <source>
        <strain evidence="1 2">HSR-Est</strain>
    </source>
</reference>
<gene>
    <name evidence="1" type="ORF">HSEST_1365</name>
</gene>
<name>A0A897NQ12_9EURY</name>
<dbReference type="AlphaFoldDB" id="A0A897NQ12"/>
<dbReference type="InterPro" id="IPR043952">
    <property type="entry name" value="DUF5783"/>
</dbReference>
<proteinExistence type="predicted"/>
<protein>
    <submittedName>
        <fullName evidence="1">Uncharacterized protein</fullName>
    </submittedName>
</protein>
<sequence length="117" mass="13817">MYAYTNYRSMTDFDPERFEDKYEHYFTELQQAYKSAFDVMSEQYDSGLIHAIDQYTLAESEPFYEGDGEFRIELPADAVERVAPETELDATELEDIYAEYTDELERQLRQVFDLVGS</sequence>
<evidence type="ECO:0000313" key="2">
    <source>
        <dbReference type="Proteomes" id="UP000663292"/>
    </source>
</evidence>
<evidence type="ECO:0000313" key="1">
    <source>
        <dbReference type="EMBL" id="QSG14897.1"/>
    </source>
</evidence>
<dbReference type="Proteomes" id="UP000663292">
    <property type="component" value="Chromosome"/>
</dbReference>
<dbReference type="Pfam" id="PF19095">
    <property type="entry name" value="DUF5783"/>
    <property type="match status" value="1"/>
</dbReference>
<keyword evidence="2" id="KW-1185">Reference proteome</keyword>
<dbReference type="EMBL" id="CP064791">
    <property type="protein sequence ID" value="QSG14897.1"/>
    <property type="molecule type" value="Genomic_DNA"/>
</dbReference>